<dbReference type="EMBL" id="JAHQIW010001023">
    <property type="protein sequence ID" value="KAJ1351186.1"/>
    <property type="molecule type" value="Genomic_DNA"/>
</dbReference>
<evidence type="ECO:0000313" key="2">
    <source>
        <dbReference type="Proteomes" id="UP001196413"/>
    </source>
</evidence>
<reference evidence="1" key="1">
    <citation type="submission" date="2021-06" db="EMBL/GenBank/DDBJ databases">
        <title>Parelaphostrongylus tenuis whole genome reference sequence.</title>
        <authorList>
            <person name="Garwood T.J."/>
            <person name="Larsen P.A."/>
            <person name="Fountain-Jones N.M."/>
            <person name="Garbe J.R."/>
            <person name="Macchietto M.G."/>
            <person name="Kania S.A."/>
            <person name="Gerhold R.W."/>
            <person name="Richards J.E."/>
            <person name="Wolf T.M."/>
        </authorList>
    </citation>
    <scope>NUCLEOTIDE SEQUENCE</scope>
    <source>
        <strain evidence="1">MNPRO001-30</strain>
        <tissue evidence="1">Meninges</tissue>
    </source>
</reference>
<proteinExistence type="predicted"/>
<dbReference type="AlphaFoldDB" id="A0AAD5ML44"/>
<evidence type="ECO:0000313" key="1">
    <source>
        <dbReference type="EMBL" id="KAJ1351186.1"/>
    </source>
</evidence>
<name>A0AAD5ML44_PARTN</name>
<organism evidence="1 2">
    <name type="scientific">Parelaphostrongylus tenuis</name>
    <name type="common">Meningeal worm</name>
    <dbReference type="NCBI Taxonomy" id="148309"/>
    <lineage>
        <taxon>Eukaryota</taxon>
        <taxon>Metazoa</taxon>
        <taxon>Ecdysozoa</taxon>
        <taxon>Nematoda</taxon>
        <taxon>Chromadorea</taxon>
        <taxon>Rhabditida</taxon>
        <taxon>Rhabditina</taxon>
        <taxon>Rhabditomorpha</taxon>
        <taxon>Strongyloidea</taxon>
        <taxon>Metastrongylidae</taxon>
        <taxon>Parelaphostrongylus</taxon>
    </lineage>
</organism>
<keyword evidence="2" id="KW-1185">Reference proteome</keyword>
<comment type="caution">
    <text evidence="1">The sequence shown here is derived from an EMBL/GenBank/DDBJ whole genome shotgun (WGS) entry which is preliminary data.</text>
</comment>
<dbReference type="Proteomes" id="UP001196413">
    <property type="component" value="Unassembled WGS sequence"/>
</dbReference>
<sequence>MDKTGQNRTLLDRIEGLPTYRQLPSLRHVLSRWFSASGSDEFAPRGTGGPARALREITFDFDFPESLPALPFPPAIILEQNFWKDEKIRGKKNKTATTHDITIRNTGDVGGQRLCIEFNA</sequence>
<protein>
    <submittedName>
        <fullName evidence="1">Uncharacterized protein</fullName>
    </submittedName>
</protein>
<accession>A0AAD5ML44</accession>
<gene>
    <name evidence="1" type="ORF">KIN20_007155</name>
</gene>